<dbReference type="Gene3D" id="3.40.50.2300">
    <property type="match status" value="1"/>
</dbReference>
<dbReference type="InterPro" id="IPR000843">
    <property type="entry name" value="HTH_LacI"/>
</dbReference>
<dbReference type="EMBL" id="CZAY01000010">
    <property type="protein sequence ID" value="CUP62733.1"/>
    <property type="molecule type" value="Genomic_DNA"/>
</dbReference>
<dbReference type="AlphaFoldDB" id="A0A174PNY4"/>
<organism evidence="5 6">
    <name type="scientific">Dorea longicatena</name>
    <dbReference type="NCBI Taxonomy" id="88431"/>
    <lineage>
        <taxon>Bacteria</taxon>
        <taxon>Bacillati</taxon>
        <taxon>Bacillota</taxon>
        <taxon>Clostridia</taxon>
        <taxon>Lachnospirales</taxon>
        <taxon>Lachnospiraceae</taxon>
        <taxon>Dorea</taxon>
    </lineage>
</organism>
<keyword evidence="3" id="KW-0804">Transcription</keyword>
<dbReference type="PANTHER" id="PTHR30146:SF109">
    <property type="entry name" value="HTH-TYPE TRANSCRIPTIONAL REGULATOR GALS"/>
    <property type="match status" value="1"/>
</dbReference>
<dbReference type="InterPro" id="IPR010982">
    <property type="entry name" value="Lambda_DNA-bd_dom_sf"/>
</dbReference>
<evidence type="ECO:0000256" key="1">
    <source>
        <dbReference type="ARBA" id="ARBA00023015"/>
    </source>
</evidence>
<dbReference type="Pfam" id="PF00356">
    <property type="entry name" value="LacI"/>
    <property type="match status" value="1"/>
</dbReference>
<dbReference type="GO" id="GO:0000976">
    <property type="term" value="F:transcription cis-regulatory region binding"/>
    <property type="evidence" value="ECO:0007669"/>
    <property type="project" value="TreeGrafter"/>
</dbReference>
<keyword evidence="1" id="KW-0805">Transcription regulation</keyword>
<dbReference type="GeneID" id="96228883"/>
<accession>A0A174PNY4</accession>
<protein>
    <submittedName>
        <fullName evidence="5">Cryptic asc operon repressor</fullName>
    </submittedName>
</protein>
<dbReference type="PROSITE" id="PS50932">
    <property type="entry name" value="HTH_LACI_2"/>
    <property type="match status" value="1"/>
</dbReference>
<name>A0A174PNY4_9FIRM</name>
<evidence type="ECO:0000256" key="2">
    <source>
        <dbReference type="ARBA" id="ARBA00023125"/>
    </source>
</evidence>
<proteinExistence type="predicted"/>
<dbReference type="PROSITE" id="PS00356">
    <property type="entry name" value="HTH_LACI_1"/>
    <property type="match status" value="1"/>
</dbReference>
<dbReference type="PRINTS" id="PR00036">
    <property type="entry name" value="HTHLACI"/>
</dbReference>
<dbReference type="SUPFAM" id="SSF53822">
    <property type="entry name" value="Periplasmic binding protein-like I"/>
    <property type="match status" value="1"/>
</dbReference>
<evidence type="ECO:0000313" key="5">
    <source>
        <dbReference type="EMBL" id="CUP62733.1"/>
    </source>
</evidence>
<gene>
    <name evidence="5" type="primary">ascG</name>
    <name evidence="5" type="ORF">ERS852526_01588</name>
</gene>
<evidence type="ECO:0000313" key="6">
    <source>
        <dbReference type="Proteomes" id="UP000095485"/>
    </source>
</evidence>
<dbReference type="SMART" id="SM00354">
    <property type="entry name" value="HTH_LACI"/>
    <property type="match status" value="1"/>
</dbReference>
<sequence length="127" mass="14228">MVTLKDIAERAGVSMMTVSRVMNGKEGKVSEKTAERIRTLADEMGYIPNSSARSLAARSSQIITFRLRSWNAEGAIFLGLFDEEVQQIQNSNRIPLIFIDSYSNVRQLINIGIDDYKGGQLAADYFF</sequence>
<dbReference type="GO" id="GO:0003700">
    <property type="term" value="F:DNA-binding transcription factor activity"/>
    <property type="evidence" value="ECO:0007669"/>
    <property type="project" value="TreeGrafter"/>
</dbReference>
<dbReference type="SUPFAM" id="SSF47413">
    <property type="entry name" value="lambda repressor-like DNA-binding domains"/>
    <property type="match status" value="1"/>
</dbReference>
<dbReference type="Proteomes" id="UP000095485">
    <property type="component" value="Unassembled WGS sequence"/>
</dbReference>
<dbReference type="InterPro" id="IPR028082">
    <property type="entry name" value="Peripla_BP_I"/>
</dbReference>
<feature type="domain" description="HTH lacI-type" evidence="4">
    <location>
        <begin position="2"/>
        <end position="57"/>
    </location>
</feature>
<evidence type="ECO:0000259" key="4">
    <source>
        <dbReference type="PROSITE" id="PS50932"/>
    </source>
</evidence>
<dbReference type="CDD" id="cd01392">
    <property type="entry name" value="HTH_LacI"/>
    <property type="match status" value="1"/>
</dbReference>
<keyword evidence="2" id="KW-0238">DNA-binding</keyword>
<dbReference type="RefSeq" id="WP_055282999.1">
    <property type="nucleotide sequence ID" value="NZ_CZAY01000010.1"/>
</dbReference>
<dbReference type="PANTHER" id="PTHR30146">
    <property type="entry name" value="LACI-RELATED TRANSCRIPTIONAL REPRESSOR"/>
    <property type="match status" value="1"/>
</dbReference>
<evidence type="ECO:0000256" key="3">
    <source>
        <dbReference type="ARBA" id="ARBA00023163"/>
    </source>
</evidence>
<reference evidence="5 6" key="1">
    <citation type="submission" date="2015-09" db="EMBL/GenBank/DDBJ databases">
        <authorList>
            <consortium name="Pathogen Informatics"/>
        </authorList>
    </citation>
    <scope>NUCLEOTIDE SEQUENCE [LARGE SCALE GENOMIC DNA]</scope>
    <source>
        <strain evidence="5 6">2789STDY5834914</strain>
    </source>
</reference>
<dbReference type="Gene3D" id="1.10.260.40">
    <property type="entry name" value="lambda repressor-like DNA-binding domains"/>
    <property type="match status" value="1"/>
</dbReference>